<accession>A0A0W0FKC7</accession>
<comment type="caution">
    <text evidence="2">The sequence shown here is derived from an EMBL/GenBank/DDBJ whole genome shotgun (WGS) entry which is preliminary data.</text>
</comment>
<feature type="compositionally biased region" description="Acidic residues" evidence="1">
    <location>
        <begin position="262"/>
        <end position="276"/>
    </location>
</feature>
<reference evidence="2 3" key="1">
    <citation type="submission" date="2015-12" db="EMBL/GenBank/DDBJ databases">
        <title>Draft genome sequence of Moniliophthora roreri, the causal agent of frosty pod rot of cacao.</title>
        <authorList>
            <person name="Aime M.C."/>
            <person name="Diaz-Valderrama J.R."/>
            <person name="Kijpornyongpan T."/>
            <person name="Phillips-Mora W."/>
        </authorList>
    </citation>
    <scope>NUCLEOTIDE SEQUENCE [LARGE SCALE GENOMIC DNA]</scope>
    <source>
        <strain evidence="2 3">MCA 2952</strain>
    </source>
</reference>
<organism evidence="2 3">
    <name type="scientific">Moniliophthora roreri</name>
    <name type="common">Frosty pod rot fungus</name>
    <name type="synonym">Monilia roreri</name>
    <dbReference type="NCBI Taxonomy" id="221103"/>
    <lineage>
        <taxon>Eukaryota</taxon>
        <taxon>Fungi</taxon>
        <taxon>Dikarya</taxon>
        <taxon>Basidiomycota</taxon>
        <taxon>Agaricomycotina</taxon>
        <taxon>Agaricomycetes</taxon>
        <taxon>Agaricomycetidae</taxon>
        <taxon>Agaricales</taxon>
        <taxon>Marasmiineae</taxon>
        <taxon>Marasmiaceae</taxon>
        <taxon>Moniliophthora</taxon>
    </lineage>
</organism>
<feature type="compositionally biased region" description="Basic residues" evidence="1">
    <location>
        <begin position="232"/>
        <end position="245"/>
    </location>
</feature>
<feature type="compositionally biased region" description="Polar residues" evidence="1">
    <location>
        <begin position="305"/>
        <end position="319"/>
    </location>
</feature>
<gene>
    <name evidence="2" type="ORF">WG66_10720</name>
</gene>
<feature type="region of interest" description="Disordered" evidence="1">
    <location>
        <begin position="213"/>
        <end position="462"/>
    </location>
</feature>
<dbReference type="Proteomes" id="UP000054988">
    <property type="component" value="Unassembled WGS sequence"/>
</dbReference>
<dbReference type="EMBL" id="LATX01001888">
    <property type="protein sequence ID" value="KTB36706.1"/>
    <property type="molecule type" value="Genomic_DNA"/>
</dbReference>
<evidence type="ECO:0000313" key="3">
    <source>
        <dbReference type="Proteomes" id="UP000054988"/>
    </source>
</evidence>
<evidence type="ECO:0000256" key="1">
    <source>
        <dbReference type="SAM" id="MobiDB-lite"/>
    </source>
</evidence>
<protein>
    <submittedName>
        <fullName evidence="2">Uncharacterized protein</fullName>
    </submittedName>
</protein>
<feature type="compositionally biased region" description="Basic and acidic residues" evidence="1">
    <location>
        <begin position="213"/>
        <end position="231"/>
    </location>
</feature>
<proteinExistence type="predicted"/>
<feature type="compositionally biased region" description="Gly residues" evidence="1">
    <location>
        <begin position="251"/>
        <end position="261"/>
    </location>
</feature>
<sequence>MEYSTFSDDKKAKLVKEFSAIRSTEVVIRTTGGRALAQEASNHLSNAVGILKAMSLRVGVEAISLVTRNRPEPFMGPYWFFTNRAYADYLALIAKGGFNFGRVGEMMQAFSIAKCDVTNLSSTVNGKLRAIRSSIRQTLRTQAEECKRKRGTLEEGKEVKGWPFEEIKNLSALSSSLTVLNDLRTKLANGTCKLRLLSDEEWEKFRADYDRRQENGELDEPPRKERADAHQKRGPKKKSSKKKRGVVVEIGGVGLENGDGTGDADDGQGSEDEEDVGLNVKKVQKPATTKKGASSKGQPKPKITSKPTPVSPSNKTPLSAPSLGFIPHRWPGAEPPFEDDPPARPPPNAPIESFPRPAARAIDCWPTTPPPRADLETPYTSFDYPTPLPSNNPERPSFRPSPVIDPILLGEAGMGVPNNVGQGKKRPSPDEDTSLAKRRKSASEKPASKARKGVPTDNVRQP</sequence>
<evidence type="ECO:0000313" key="2">
    <source>
        <dbReference type="EMBL" id="KTB36706.1"/>
    </source>
</evidence>
<name>A0A0W0FKC7_MONRR</name>
<dbReference type="AlphaFoldDB" id="A0A0W0FKC7"/>